<organism evidence="2 3">
    <name type="scientific">Megalops atlanticus</name>
    <name type="common">Tarpon</name>
    <name type="synonym">Clupea gigantea</name>
    <dbReference type="NCBI Taxonomy" id="7932"/>
    <lineage>
        <taxon>Eukaryota</taxon>
        <taxon>Metazoa</taxon>
        <taxon>Chordata</taxon>
        <taxon>Craniata</taxon>
        <taxon>Vertebrata</taxon>
        <taxon>Euteleostomi</taxon>
        <taxon>Actinopterygii</taxon>
        <taxon>Neopterygii</taxon>
        <taxon>Teleostei</taxon>
        <taxon>Elopiformes</taxon>
        <taxon>Megalopidae</taxon>
        <taxon>Megalops</taxon>
    </lineage>
</organism>
<keyword evidence="3" id="KW-1185">Reference proteome</keyword>
<sequence>MFQALRKLLIQKGERVLLRRRLAWDQGRETRLRTTGEKLVHLKCPFPSSARVLCLCQRFSESAASRRVGQQMPQAASGSVEEQRLRAQKGLT</sequence>
<name>A0A9D3Q889_MEGAT</name>
<comment type="caution">
    <text evidence="2">The sequence shown here is derived from an EMBL/GenBank/DDBJ whole genome shotgun (WGS) entry which is preliminary data.</text>
</comment>
<reference evidence="2" key="1">
    <citation type="submission" date="2021-01" db="EMBL/GenBank/DDBJ databases">
        <authorList>
            <person name="Zahm M."/>
            <person name="Roques C."/>
            <person name="Cabau C."/>
            <person name="Klopp C."/>
            <person name="Donnadieu C."/>
            <person name="Jouanno E."/>
            <person name="Lampietro C."/>
            <person name="Louis A."/>
            <person name="Herpin A."/>
            <person name="Echchiki A."/>
            <person name="Berthelot C."/>
            <person name="Parey E."/>
            <person name="Roest-Crollius H."/>
            <person name="Braasch I."/>
            <person name="Postlethwait J."/>
            <person name="Bobe J."/>
            <person name="Montfort J."/>
            <person name="Bouchez O."/>
            <person name="Begum T."/>
            <person name="Mejri S."/>
            <person name="Adams A."/>
            <person name="Chen W.-J."/>
            <person name="Guiguen Y."/>
        </authorList>
    </citation>
    <scope>NUCLEOTIDE SEQUENCE</scope>
    <source>
        <strain evidence="2">YG-15Mar2019-1</strain>
        <tissue evidence="2">Brain</tissue>
    </source>
</reference>
<proteinExistence type="predicted"/>
<feature type="region of interest" description="Disordered" evidence="1">
    <location>
        <begin position="63"/>
        <end position="92"/>
    </location>
</feature>
<evidence type="ECO:0000256" key="1">
    <source>
        <dbReference type="SAM" id="MobiDB-lite"/>
    </source>
</evidence>
<protein>
    <submittedName>
        <fullName evidence="2">Uncharacterized protein</fullName>
    </submittedName>
</protein>
<evidence type="ECO:0000313" key="2">
    <source>
        <dbReference type="EMBL" id="KAG7477197.1"/>
    </source>
</evidence>
<dbReference type="Proteomes" id="UP001046870">
    <property type="component" value="Chromosome 6"/>
</dbReference>
<evidence type="ECO:0000313" key="3">
    <source>
        <dbReference type="Proteomes" id="UP001046870"/>
    </source>
</evidence>
<accession>A0A9D3Q889</accession>
<dbReference type="AlphaFoldDB" id="A0A9D3Q889"/>
<gene>
    <name evidence="2" type="ORF">MATL_G00091460</name>
</gene>
<dbReference type="EMBL" id="JAFDVH010000006">
    <property type="protein sequence ID" value="KAG7477197.1"/>
    <property type="molecule type" value="Genomic_DNA"/>
</dbReference>